<evidence type="ECO:0000313" key="2">
    <source>
        <dbReference type="Proteomes" id="UP001497457"/>
    </source>
</evidence>
<accession>A0ABC8W5A2</accession>
<gene>
    <name evidence="1" type="ORF">URODEC1_LOCUS9289</name>
</gene>
<dbReference type="EMBL" id="OZ075121">
    <property type="protein sequence ID" value="CAL4901388.1"/>
    <property type="molecule type" value="Genomic_DNA"/>
</dbReference>
<keyword evidence="2" id="KW-1185">Reference proteome</keyword>
<proteinExistence type="predicted"/>
<reference evidence="2" key="1">
    <citation type="submission" date="2024-06" db="EMBL/GenBank/DDBJ databases">
        <authorList>
            <person name="Ryan C."/>
        </authorList>
    </citation>
    <scope>NUCLEOTIDE SEQUENCE [LARGE SCALE GENOMIC DNA]</scope>
</reference>
<name>A0ABC8W5A2_9POAL</name>
<dbReference type="Proteomes" id="UP001497457">
    <property type="component" value="Chromosome 11b"/>
</dbReference>
<reference evidence="1 2" key="2">
    <citation type="submission" date="2024-10" db="EMBL/GenBank/DDBJ databases">
        <authorList>
            <person name="Ryan C."/>
        </authorList>
    </citation>
    <scope>NUCLEOTIDE SEQUENCE [LARGE SCALE GENOMIC DNA]</scope>
</reference>
<sequence length="108" mass="12577">MSGGGYIGEGEPSRAMAHITTQDDARIDGLAEEKEKTLKKMFDKMSDLFSKVHTAYYRFPFHTGRRCDRWAISVRRDHARAFRVPGNYTYKVAGKHQAMEEYIHMTWM</sequence>
<protein>
    <submittedName>
        <fullName evidence="1">Uncharacterized protein</fullName>
    </submittedName>
</protein>
<dbReference type="AlphaFoldDB" id="A0ABC8W5A2"/>
<evidence type="ECO:0000313" key="1">
    <source>
        <dbReference type="EMBL" id="CAL4901388.1"/>
    </source>
</evidence>
<organism evidence="1 2">
    <name type="scientific">Urochloa decumbens</name>
    <dbReference type="NCBI Taxonomy" id="240449"/>
    <lineage>
        <taxon>Eukaryota</taxon>
        <taxon>Viridiplantae</taxon>
        <taxon>Streptophyta</taxon>
        <taxon>Embryophyta</taxon>
        <taxon>Tracheophyta</taxon>
        <taxon>Spermatophyta</taxon>
        <taxon>Magnoliopsida</taxon>
        <taxon>Liliopsida</taxon>
        <taxon>Poales</taxon>
        <taxon>Poaceae</taxon>
        <taxon>PACMAD clade</taxon>
        <taxon>Panicoideae</taxon>
        <taxon>Panicodae</taxon>
        <taxon>Paniceae</taxon>
        <taxon>Melinidinae</taxon>
        <taxon>Urochloa</taxon>
    </lineage>
</organism>